<comment type="similarity">
    <text evidence="1">Belongs to the sulfatase family.</text>
</comment>
<organism evidence="4 5">
    <name type="scientific">Halorussus limi</name>
    <dbReference type="NCBI Taxonomy" id="2938695"/>
    <lineage>
        <taxon>Archaea</taxon>
        <taxon>Methanobacteriati</taxon>
        <taxon>Methanobacteriota</taxon>
        <taxon>Stenosarchaea group</taxon>
        <taxon>Halobacteria</taxon>
        <taxon>Halobacteriales</taxon>
        <taxon>Haladaptataceae</taxon>
        <taxon>Halorussus</taxon>
    </lineage>
</organism>
<dbReference type="InterPro" id="IPR050738">
    <property type="entry name" value="Sulfatase"/>
</dbReference>
<feature type="compositionally biased region" description="Basic and acidic residues" evidence="2">
    <location>
        <begin position="453"/>
        <end position="463"/>
    </location>
</feature>
<dbReference type="InterPro" id="IPR017850">
    <property type="entry name" value="Alkaline_phosphatase_core_sf"/>
</dbReference>
<dbReference type="RefSeq" id="WP_248651286.1">
    <property type="nucleotide sequence ID" value="NZ_CP096659.1"/>
</dbReference>
<accession>A0A8U0HWU2</accession>
<evidence type="ECO:0000256" key="2">
    <source>
        <dbReference type="SAM" id="MobiDB-lite"/>
    </source>
</evidence>
<dbReference type="Proteomes" id="UP000830729">
    <property type="component" value="Chromosome"/>
</dbReference>
<dbReference type="SUPFAM" id="SSF53649">
    <property type="entry name" value="Alkaline phosphatase-like"/>
    <property type="match status" value="1"/>
</dbReference>
<evidence type="ECO:0000259" key="3">
    <source>
        <dbReference type="Pfam" id="PF00884"/>
    </source>
</evidence>
<gene>
    <name evidence="4" type="ORF">M0R89_04040</name>
</gene>
<feature type="domain" description="Sulfatase N-terminal" evidence="3">
    <location>
        <begin position="5"/>
        <end position="337"/>
    </location>
</feature>
<dbReference type="Pfam" id="PF00884">
    <property type="entry name" value="Sulfatase"/>
    <property type="match status" value="1"/>
</dbReference>
<dbReference type="AlphaFoldDB" id="A0A8U0HWU2"/>
<name>A0A8U0HWU2_9EURY</name>
<dbReference type="KEGG" id="halx:M0R89_04040"/>
<evidence type="ECO:0000313" key="4">
    <source>
        <dbReference type="EMBL" id="UPV75243.1"/>
    </source>
</evidence>
<dbReference type="InterPro" id="IPR000917">
    <property type="entry name" value="Sulfatase_N"/>
</dbReference>
<reference evidence="4 5" key="1">
    <citation type="submission" date="2022-04" db="EMBL/GenBank/DDBJ databases">
        <title>Diverse halophilic archaea isolated from saline environments.</title>
        <authorList>
            <person name="Cui H.-L."/>
        </authorList>
    </citation>
    <scope>NUCLEOTIDE SEQUENCE [LARGE SCALE GENOMIC DNA]</scope>
    <source>
        <strain evidence="4 5">XZYJT49</strain>
    </source>
</reference>
<feature type="region of interest" description="Disordered" evidence="2">
    <location>
        <begin position="438"/>
        <end position="463"/>
    </location>
</feature>
<dbReference type="PANTHER" id="PTHR42693">
    <property type="entry name" value="ARYLSULFATASE FAMILY MEMBER"/>
    <property type="match status" value="1"/>
</dbReference>
<dbReference type="GeneID" id="72184341"/>
<dbReference type="GO" id="GO:0004065">
    <property type="term" value="F:arylsulfatase activity"/>
    <property type="evidence" value="ECO:0007669"/>
    <property type="project" value="TreeGrafter"/>
</dbReference>
<evidence type="ECO:0000313" key="5">
    <source>
        <dbReference type="Proteomes" id="UP000830729"/>
    </source>
</evidence>
<keyword evidence="5" id="KW-1185">Reference proteome</keyword>
<proteinExistence type="inferred from homology"/>
<protein>
    <submittedName>
        <fullName evidence="4">Sulfatase-like hydrolase/transferase</fullName>
    </submittedName>
</protein>
<dbReference type="EMBL" id="CP096659">
    <property type="protein sequence ID" value="UPV75243.1"/>
    <property type="molecule type" value="Genomic_DNA"/>
</dbReference>
<dbReference type="Gene3D" id="3.40.720.10">
    <property type="entry name" value="Alkaline Phosphatase, subunit A"/>
    <property type="match status" value="1"/>
</dbReference>
<sequence>MSDEPNVFILSADSLNQQYFSDFLPELADLVNAVDFTDAIATASDTNSAMPGLATSVYSDSVPGWGLPDEDPPVTIAERLAKSGYDCGLWTDNYLFGEEYNYTTGFSAGNLGTPTWKKRLVNAIRESPFEQTLNIAEWVYFNVFSQLKGKIASEESFYRTAEDLHSSALEWIRTSNDSPTFCWIHYMDTHHPYEPPSDYLNPISFNESRSRSKLGEFTRNVIKANGEGFSDSEIEDVRKAYRASCRYLFEEVRRFIQILVEENHFKPSKDVLVFTADHGECLSPREHGVMGHVPPAFWEEIVNVPLLVSRPNWDRETVEGQVSLIDVMPTILDAVGVDIPGSAEGTAWRTPKDAVVEQSMFVSEWQATNWDSRQTYRGVRTDAGWKLFGAHKDGTDVGILARRSPEDSEEEVYIGDSNPMGEFGDRWHELSAELDRGPILGTDEKIETEDSVEDHLRDLGYVE</sequence>
<keyword evidence="4" id="KW-0378">Hydrolase</keyword>
<dbReference type="PANTHER" id="PTHR42693:SF33">
    <property type="entry name" value="ARYLSULFATASE"/>
    <property type="match status" value="1"/>
</dbReference>
<evidence type="ECO:0000256" key="1">
    <source>
        <dbReference type="ARBA" id="ARBA00008779"/>
    </source>
</evidence>